<keyword evidence="10" id="KW-0007">Acetylation</keyword>
<evidence type="ECO:0000256" key="8">
    <source>
        <dbReference type="ARBA" id="ARBA00022824"/>
    </source>
</evidence>
<dbReference type="GO" id="GO:0070628">
    <property type="term" value="F:proteasome binding"/>
    <property type="evidence" value="ECO:0007669"/>
    <property type="project" value="InterPro"/>
</dbReference>
<dbReference type="GO" id="GO:0043161">
    <property type="term" value="P:proteasome-mediated ubiquitin-dependent protein catabolic process"/>
    <property type="evidence" value="ECO:0007669"/>
    <property type="project" value="InterPro"/>
</dbReference>
<feature type="domain" description="PI31 proteasome regulator N-terminal" evidence="14">
    <location>
        <begin position="16"/>
        <end position="147"/>
    </location>
</feature>
<comment type="similarity">
    <text evidence="3">Belongs to the proteasome inhibitor PI31 family.</text>
</comment>
<dbReference type="GO" id="GO:0005783">
    <property type="term" value="C:endoplasmic reticulum"/>
    <property type="evidence" value="ECO:0007669"/>
    <property type="project" value="UniProtKB-SubCell"/>
</dbReference>
<evidence type="ECO:0000256" key="9">
    <source>
        <dbReference type="ARBA" id="ARBA00022942"/>
    </source>
</evidence>
<evidence type="ECO:0000256" key="4">
    <source>
        <dbReference type="ARBA" id="ARBA00015575"/>
    </source>
</evidence>
<dbReference type="InterPro" id="IPR013886">
    <property type="entry name" value="PI31_Prot_C"/>
</dbReference>
<evidence type="ECO:0000256" key="1">
    <source>
        <dbReference type="ARBA" id="ARBA00004240"/>
    </source>
</evidence>
<dbReference type="GO" id="GO:0000502">
    <property type="term" value="C:proteasome complex"/>
    <property type="evidence" value="ECO:0007669"/>
    <property type="project" value="UniProtKB-KW"/>
</dbReference>
<accession>R4WS17</accession>
<sequence length="277" mass="30278">MTELFGWDLIYKLSENDLNKKEDVLTLFVHYILIKRGFKCIGLGDDKVLTGNETTSETLPNEWNNSSSYSIKYFLNNSLYILKGIPVEKNIVYNLLDMSSGSEMKVTNIAFNVENTVGSLKGDIASLIPNHEEVMKKIQTELLTPMGNVTTREATTQASSCKVRQGRSSFPDPTAVPGIPAGVNPIWSDPERDPLRVGRSDLDPLGRGGGGMIFNPFGGRNPIADPSSGLPRPLPRGAVPPGARFDPYGPPVVPGFNPRRPPGSDEFHPPGFGDMFM</sequence>
<comment type="subcellular location">
    <subcellularLocation>
        <location evidence="2">Cytoplasm</location>
    </subcellularLocation>
    <subcellularLocation>
        <location evidence="1">Endoplasmic reticulum</location>
    </subcellularLocation>
</comment>
<keyword evidence="8" id="KW-0256">Endoplasmic reticulum</keyword>
<dbReference type="EMBL" id="AK417492">
    <property type="protein sequence ID" value="BAN20707.1"/>
    <property type="molecule type" value="mRNA"/>
</dbReference>
<keyword evidence="5" id="KW-0488">Methylation</keyword>
<keyword evidence="7" id="KW-0597">Phosphoprotein</keyword>
<dbReference type="Pfam" id="PF11566">
    <property type="entry name" value="PI31_Prot_N"/>
    <property type="match status" value="1"/>
</dbReference>
<dbReference type="Gene3D" id="3.40.1000.30">
    <property type="match status" value="1"/>
</dbReference>
<dbReference type="AlphaFoldDB" id="R4WS17"/>
<name>R4WS17_RIPPE</name>
<evidence type="ECO:0000313" key="15">
    <source>
        <dbReference type="EMBL" id="BAN20707.1"/>
    </source>
</evidence>
<comment type="function">
    <text evidence="11">Plays an important role in control of proteasome function. Inhibits the hydrolysis of protein and peptide substrates by the 20S proteasome. Also inhibits the activation of the proteasome by the proteasome regulatory proteins PA700 and PA28.</text>
</comment>
<dbReference type="PANTHER" id="PTHR13266">
    <property type="entry name" value="PROTEASOME INHIBITOR"/>
    <property type="match status" value="1"/>
</dbReference>
<dbReference type="Pfam" id="PF08577">
    <property type="entry name" value="PI31_Prot_C"/>
    <property type="match status" value="1"/>
</dbReference>
<dbReference type="InterPro" id="IPR045128">
    <property type="entry name" value="PI31-like"/>
</dbReference>
<evidence type="ECO:0000256" key="5">
    <source>
        <dbReference type="ARBA" id="ARBA00022481"/>
    </source>
</evidence>
<evidence type="ECO:0000256" key="7">
    <source>
        <dbReference type="ARBA" id="ARBA00022553"/>
    </source>
</evidence>
<feature type="domain" description="PI31 proteasome regulator C-terminal" evidence="13">
    <location>
        <begin position="180"/>
        <end position="250"/>
    </location>
</feature>
<keyword evidence="6" id="KW-0963">Cytoplasm</keyword>
<reference evidence="15" key="1">
    <citation type="journal article" date="2013" name="PLoS ONE">
        <title>Gene expression in gut symbiotic organ of stinkbug affected by extracellular bacterial symbiont.</title>
        <authorList>
            <person name="Futahashi R."/>
            <person name="Tanaka K."/>
            <person name="Tanahashi M."/>
            <person name="Nikoh N."/>
            <person name="Kikuchi Y."/>
            <person name="Lee B.L."/>
            <person name="Fukatsu T."/>
        </authorList>
    </citation>
    <scope>NUCLEOTIDE SEQUENCE</scope>
    <source>
        <tissue evidence="15">Midgut</tissue>
    </source>
</reference>
<organism evidence="15">
    <name type="scientific">Riptortus pedestris</name>
    <name type="common">Bean bug</name>
    <dbReference type="NCBI Taxonomy" id="329032"/>
    <lineage>
        <taxon>Eukaryota</taxon>
        <taxon>Metazoa</taxon>
        <taxon>Ecdysozoa</taxon>
        <taxon>Arthropoda</taxon>
        <taxon>Hexapoda</taxon>
        <taxon>Insecta</taxon>
        <taxon>Pterygota</taxon>
        <taxon>Neoptera</taxon>
        <taxon>Paraneoptera</taxon>
        <taxon>Hemiptera</taxon>
        <taxon>Heteroptera</taxon>
        <taxon>Panheteroptera</taxon>
        <taxon>Pentatomomorpha</taxon>
        <taxon>Coreoidea</taxon>
        <taxon>Alydidae</taxon>
        <taxon>Riptortus</taxon>
    </lineage>
</organism>
<evidence type="ECO:0000256" key="11">
    <source>
        <dbReference type="ARBA" id="ARBA00024805"/>
    </source>
</evidence>
<keyword evidence="9 15" id="KW-0647">Proteasome</keyword>
<evidence type="ECO:0000256" key="10">
    <source>
        <dbReference type="ARBA" id="ARBA00022990"/>
    </source>
</evidence>
<evidence type="ECO:0000259" key="13">
    <source>
        <dbReference type="Pfam" id="PF08577"/>
    </source>
</evidence>
<evidence type="ECO:0000256" key="12">
    <source>
        <dbReference type="SAM" id="MobiDB-lite"/>
    </source>
</evidence>
<dbReference type="InterPro" id="IPR021625">
    <property type="entry name" value="PI31_Prot_N"/>
</dbReference>
<evidence type="ECO:0000256" key="6">
    <source>
        <dbReference type="ARBA" id="ARBA00022490"/>
    </source>
</evidence>
<feature type="region of interest" description="Disordered" evidence="12">
    <location>
        <begin position="164"/>
        <end position="193"/>
    </location>
</feature>
<evidence type="ECO:0000256" key="3">
    <source>
        <dbReference type="ARBA" id="ARBA00006405"/>
    </source>
</evidence>
<feature type="region of interest" description="Disordered" evidence="12">
    <location>
        <begin position="240"/>
        <end position="277"/>
    </location>
</feature>
<dbReference type="PANTHER" id="PTHR13266:SF1">
    <property type="entry name" value="PROTEASOME INHIBITOR PI31 SUBUNIT"/>
    <property type="match status" value="1"/>
</dbReference>
<dbReference type="GO" id="GO:0004866">
    <property type="term" value="F:endopeptidase inhibitor activity"/>
    <property type="evidence" value="ECO:0007669"/>
    <property type="project" value="InterPro"/>
</dbReference>
<protein>
    <recommendedName>
        <fullName evidence="4">Proteasome inhibitor PI31 subunit</fullName>
    </recommendedName>
</protein>
<evidence type="ECO:0000256" key="2">
    <source>
        <dbReference type="ARBA" id="ARBA00004496"/>
    </source>
</evidence>
<evidence type="ECO:0000259" key="14">
    <source>
        <dbReference type="Pfam" id="PF11566"/>
    </source>
</evidence>
<proteinExistence type="evidence at transcript level"/>